<dbReference type="Proteomes" id="UP001159363">
    <property type="component" value="Chromosome 4"/>
</dbReference>
<comment type="caution">
    <text evidence="2">The sequence shown here is derived from an EMBL/GenBank/DDBJ whole genome shotgun (WGS) entry which is preliminary data.</text>
</comment>
<dbReference type="PANTHER" id="PTHR46599">
    <property type="entry name" value="PIGGYBAC TRANSPOSABLE ELEMENT-DERIVED PROTEIN 4"/>
    <property type="match status" value="1"/>
</dbReference>
<proteinExistence type="predicted"/>
<organism evidence="2 3">
    <name type="scientific">Dryococelus australis</name>
    <dbReference type="NCBI Taxonomy" id="614101"/>
    <lineage>
        <taxon>Eukaryota</taxon>
        <taxon>Metazoa</taxon>
        <taxon>Ecdysozoa</taxon>
        <taxon>Arthropoda</taxon>
        <taxon>Hexapoda</taxon>
        <taxon>Insecta</taxon>
        <taxon>Pterygota</taxon>
        <taxon>Neoptera</taxon>
        <taxon>Polyneoptera</taxon>
        <taxon>Phasmatodea</taxon>
        <taxon>Verophasmatodea</taxon>
        <taxon>Anareolatae</taxon>
        <taxon>Phasmatidae</taxon>
        <taxon>Eurycanthinae</taxon>
        <taxon>Dryococelus</taxon>
    </lineage>
</organism>
<evidence type="ECO:0000313" key="3">
    <source>
        <dbReference type="Proteomes" id="UP001159363"/>
    </source>
</evidence>
<gene>
    <name evidence="2" type="ORF">PR048_016554</name>
</gene>
<protein>
    <recommendedName>
        <fullName evidence="1">PiggyBac transposable element-derived protein domain-containing protein</fullName>
    </recommendedName>
</protein>
<evidence type="ECO:0000313" key="2">
    <source>
        <dbReference type="EMBL" id="KAJ8884696.1"/>
    </source>
</evidence>
<sequence>MLDVPLTYFGELTGDQLFSYLLRDGIATRSEWLQFDEFSLMSHIWNKFIENCLVSYNQGENLTVDEQLFPTKARCKFTQYMANKPDKLVSPYANSGCNVAIDSFFTSSQLAEKLKKKRISVLWVP</sequence>
<dbReference type="Pfam" id="PF13843">
    <property type="entry name" value="DDE_Tnp_1_7"/>
    <property type="match status" value="1"/>
</dbReference>
<keyword evidence="3" id="KW-1185">Reference proteome</keyword>
<name>A0ABQ9HK43_9NEOP</name>
<dbReference type="EMBL" id="JARBHB010000005">
    <property type="protein sequence ID" value="KAJ8884696.1"/>
    <property type="molecule type" value="Genomic_DNA"/>
</dbReference>
<dbReference type="InterPro" id="IPR029526">
    <property type="entry name" value="PGBD"/>
</dbReference>
<feature type="domain" description="PiggyBac transposable element-derived protein" evidence="1">
    <location>
        <begin position="27"/>
        <end position="88"/>
    </location>
</feature>
<reference evidence="2 3" key="1">
    <citation type="submission" date="2023-02" db="EMBL/GenBank/DDBJ databases">
        <title>LHISI_Scaffold_Assembly.</title>
        <authorList>
            <person name="Stuart O.P."/>
            <person name="Cleave R."/>
            <person name="Magrath M.J.L."/>
            <person name="Mikheyev A.S."/>
        </authorList>
    </citation>
    <scope>NUCLEOTIDE SEQUENCE [LARGE SCALE GENOMIC DNA]</scope>
    <source>
        <strain evidence="2">Daus_M_001</strain>
        <tissue evidence="2">Leg muscle</tissue>
    </source>
</reference>
<dbReference type="PANTHER" id="PTHR46599:SF6">
    <property type="entry name" value="DUAL SPECIFICITY PHOSPHATASE 26"/>
    <property type="match status" value="1"/>
</dbReference>
<evidence type="ECO:0000259" key="1">
    <source>
        <dbReference type="Pfam" id="PF13843"/>
    </source>
</evidence>
<accession>A0ABQ9HK43</accession>